<organism evidence="1">
    <name type="scientific">Niallia circulans</name>
    <name type="common">Bacillus circulans</name>
    <dbReference type="NCBI Taxonomy" id="1397"/>
    <lineage>
        <taxon>Bacteria</taxon>
        <taxon>Bacillati</taxon>
        <taxon>Bacillota</taxon>
        <taxon>Bacilli</taxon>
        <taxon>Bacillales</taxon>
        <taxon>Bacillaceae</taxon>
        <taxon>Niallia</taxon>
    </lineage>
</organism>
<dbReference type="RefSeq" id="WP_016204083.1">
    <property type="nucleotide sequence ID" value="NZ_JAGTPX020000011.1"/>
</dbReference>
<dbReference type="AlphaFoldDB" id="A0A941JND2"/>
<gene>
    <name evidence="1" type="ORF">KD144_12995</name>
</gene>
<sequence>MIKKADTLDRLKTLIGKELTKENLHTAIFCEAKHQKNLRRFYVGTHTYIEYKLHVDETSGPSFANINILGNPYTYQVEVEAIDGKYIIQTEARISFSYL</sequence>
<dbReference type="EMBL" id="JAGTPX010000012">
    <property type="protein sequence ID" value="MBR8670469.1"/>
    <property type="molecule type" value="Genomic_DNA"/>
</dbReference>
<reference evidence="1" key="1">
    <citation type="submission" date="2021-04" db="EMBL/GenBank/DDBJ databases">
        <title>Genomic analysis of electroactive and textile dye degrading Bacillus circulans strain: DC10 isolated from constructed wetland-microbial fuel cells treating textile dye wastewaters.</title>
        <authorList>
            <person name="Patel D.U."/>
            <person name="Desai C.R."/>
        </authorList>
    </citation>
    <scope>NUCLEOTIDE SEQUENCE</scope>
    <source>
        <strain evidence="1">DC10</strain>
    </source>
</reference>
<accession>A0A941JND2</accession>
<name>A0A941JND2_NIACI</name>
<proteinExistence type="predicted"/>
<evidence type="ECO:0000313" key="1">
    <source>
        <dbReference type="EMBL" id="MBR8670469.1"/>
    </source>
</evidence>
<protein>
    <submittedName>
        <fullName evidence="1">Uncharacterized protein</fullName>
    </submittedName>
</protein>
<comment type="caution">
    <text evidence="1">The sequence shown here is derived from an EMBL/GenBank/DDBJ whole genome shotgun (WGS) entry which is preliminary data.</text>
</comment>